<accession>A0AC61RAU4</accession>
<dbReference type="EMBL" id="SRYG01000001">
    <property type="protein sequence ID" value="TGY67289.1"/>
    <property type="molecule type" value="Genomic_DNA"/>
</dbReference>
<protein>
    <submittedName>
        <fullName evidence="1">Cation transporter</fullName>
    </submittedName>
</protein>
<comment type="caution">
    <text evidence="1">The sequence shown here is derived from an EMBL/GenBank/DDBJ whole genome shotgun (WGS) entry which is preliminary data.</text>
</comment>
<evidence type="ECO:0000313" key="2">
    <source>
        <dbReference type="Proteomes" id="UP000308836"/>
    </source>
</evidence>
<evidence type="ECO:0000313" key="1">
    <source>
        <dbReference type="EMBL" id="TGY67289.1"/>
    </source>
</evidence>
<proteinExistence type="predicted"/>
<dbReference type="Proteomes" id="UP000308836">
    <property type="component" value="Unassembled WGS sequence"/>
</dbReference>
<name>A0AC61RAU4_9FIRM</name>
<keyword evidence="2" id="KW-1185">Reference proteome</keyword>
<gene>
    <name evidence="1" type="ORF">E5336_00495</name>
</gene>
<sequence length="389" mass="42989">MIGFLIKKLVKNSGDTRSLAVRAKVGKVLGYVGIVLNTLLFVAKYLIGVLVNSISIQADAINNLTDAGSNIVSIISFRLAEKPADQDHPYGHERTELITSMFVGIAIAILGFETAKDSVHRIFHPEAIDFQWSAVAVLVLSILVKFWMYLYNTRFGKRYNSSLLLANAMDSKSDTIGTLGVLISTLLSPVIHFQLDGYMGLIVSGIIFYSAYDLLKDVMSALLGKAPDPNLIYALSNQILECPVVIAVHDVLIHSYGPNQNYATAHAEVDARQSLLDVHSAIDQVERQIKEETGVNVSIHVDPVLLDDKMTRQYHTVFDQAVFALGGCDWDIHDFRVDPHKDHVDVFFDLVVPYAETRGEEELAKAIRAKSGVGDEVRLFIEIDHPIGV</sequence>
<reference evidence="1" key="1">
    <citation type="submission" date="2019-04" db="EMBL/GenBank/DDBJ databases">
        <title>Microbes associate with the intestines of laboratory mice.</title>
        <authorList>
            <person name="Navarre W."/>
            <person name="Wong E."/>
            <person name="Huang K."/>
            <person name="Tropini C."/>
            <person name="Ng K."/>
            <person name="Yu B."/>
        </authorList>
    </citation>
    <scope>NUCLEOTIDE SEQUENCE</scope>
    <source>
        <strain evidence="1">NM09_H32</strain>
    </source>
</reference>
<organism evidence="1 2">
    <name type="scientific">Dubosiella muris</name>
    <dbReference type="NCBI Taxonomy" id="3038133"/>
    <lineage>
        <taxon>Bacteria</taxon>
        <taxon>Bacillati</taxon>
        <taxon>Bacillota</taxon>
        <taxon>Erysipelotrichia</taxon>
        <taxon>Erysipelotrichales</taxon>
        <taxon>Erysipelotrichaceae</taxon>
        <taxon>Dubosiella</taxon>
    </lineage>
</organism>